<keyword evidence="1" id="KW-0472">Membrane</keyword>
<evidence type="ECO:0008006" key="6">
    <source>
        <dbReference type="Google" id="ProtNLM"/>
    </source>
</evidence>
<protein>
    <recommendedName>
        <fullName evidence="6">DUF3048 domain-containing protein</fullName>
    </recommendedName>
</protein>
<sequence>MRENNIKKRSTYVDLFSCSKICYDCFIMIYFKQWFQKTNLPYIIAGACVFLGILLLVLFSIFGEHPSDSRVDDTVVDTSEEVSAPASCTYMRHLDGVCVDSMTAQDPVLIGIMIENHYDARPLSGLSRASVVYEAPVEANFNRFFALFPVDTDIQKVGPVRSARPYYLDWLSEYPGTMYMHVGGSPDALDKIAQYGLFDMNEFYHGWYYWRDTARYAPHNAYTSQKLWSAALKDYGGTGDPVDTNVFRAWKFRSWDACEEQCVYEITTTFAGKTYEATWQLNTSTEQYERYEFDEPVIDAETKEHIIADTLIVQYVDTTVLDGVGRLGMDTIGSGEAIVFRNGFKVEGQWRKVSRTERTKFYDFDEEGHQIELNAGKIWIVVMNRSDGISFK</sequence>
<evidence type="ECO:0000259" key="3">
    <source>
        <dbReference type="Pfam" id="PF17479"/>
    </source>
</evidence>
<dbReference type="SUPFAM" id="SSF159774">
    <property type="entry name" value="YerB-like"/>
    <property type="match status" value="1"/>
</dbReference>
<comment type="caution">
    <text evidence="4">The sequence shown here is derived from an EMBL/GenBank/DDBJ whole genome shotgun (WGS) entry which is preliminary data.</text>
</comment>
<dbReference type="Pfam" id="PF11258">
    <property type="entry name" value="DUF3048"/>
    <property type="match status" value="1"/>
</dbReference>
<dbReference type="Gene3D" id="3.50.90.10">
    <property type="entry name" value="YerB-like"/>
    <property type="match status" value="1"/>
</dbReference>
<dbReference type="InterPro" id="IPR035328">
    <property type="entry name" value="DUF3048_C"/>
</dbReference>
<evidence type="ECO:0000313" key="5">
    <source>
        <dbReference type="Proteomes" id="UP000230078"/>
    </source>
</evidence>
<keyword evidence="1" id="KW-1133">Transmembrane helix</keyword>
<keyword evidence="1" id="KW-0812">Transmembrane</keyword>
<reference evidence="5" key="1">
    <citation type="submission" date="2017-09" db="EMBL/GenBank/DDBJ databases">
        <title>Depth-based differentiation of microbial function through sediment-hosted aquifers and enrichment of novel symbionts in the deep terrestrial subsurface.</title>
        <authorList>
            <person name="Probst A.J."/>
            <person name="Ladd B."/>
            <person name="Jarett J.K."/>
            <person name="Geller-Mcgrath D.E."/>
            <person name="Sieber C.M.K."/>
            <person name="Emerson J.B."/>
            <person name="Anantharaman K."/>
            <person name="Thomas B.C."/>
            <person name="Malmstrom R."/>
            <person name="Stieglmeier M."/>
            <person name="Klingl A."/>
            <person name="Woyke T."/>
            <person name="Ryan C.M."/>
            <person name="Banfield J.F."/>
        </authorList>
    </citation>
    <scope>NUCLEOTIDE SEQUENCE [LARGE SCALE GENOMIC DNA]</scope>
</reference>
<dbReference type="InterPro" id="IPR023158">
    <property type="entry name" value="YerB-like_sf"/>
</dbReference>
<dbReference type="InterPro" id="IPR021416">
    <property type="entry name" value="DUF3048_N"/>
</dbReference>
<evidence type="ECO:0000313" key="4">
    <source>
        <dbReference type="EMBL" id="PIZ92712.1"/>
    </source>
</evidence>
<name>A0A2M7V2N1_9BACT</name>
<accession>A0A2M7V2N1</accession>
<dbReference type="Proteomes" id="UP000230078">
    <property type="component" value="Unassembled WGS sequence"/>
</dbReference>
<dbReference type="Pfam" id="PF17479">
    <property type="entry name" value="DUF3048_C"/>
    <property type="match status" value="1"/>
</dbReference>
<evidence type="ECO:0000259" key="2">
    <source>
        <dbReference type="Pfam" id="PF11258"/>
    </source>
</evidence>
<organism evidence="4 5">
    <name type="scientific">Candidatus Magasanikbacteria bacterium CG_4_10_14_0_2_um_filter_41_31</name>
    <dbReference type="NCBI Taxonomy" id="1974639"/>
    <lineage>
        <taxon>Bacteria</taxon>
        <taxon>Candidatus Magasanikiibacteriota</taxon>
    </lineage>
</organism>
<dbReference type="EMBL" id="PFPI01000050">
    <property type="protein sequence ID" value="PIZ92712.1"/>
    <property type="molecule type" value="Genomic_DNA"/>
</dbReference>
<feature type="domain" description="DUF3048" evidence="2">
    <location>
        <begin position="103"/>
        <end position="231"/>
    </location>
</feature>
<dbReference type="AlphaFoldDB" id="A0A2M7V2N1"/>
<feature type="domain" description="DUF3048" evidence="3">
    <location>
        <begin position="267"/>
        <end position="380"/>
    </location>
</feature>
<proteinExistence type="predicted"/>
<evidence type="ECO:0000256" key="1">
    <source>
        <dbReference type="SAM" id="Phobius"/>
    </source>
</evidence>
<feature type="transmembrane region" description="Helical" evidence="1">
    <location>
        <begin position="43"/>
        <end position="62"/>
    </location>
</feature>
<gene>
    <name evidence="4" type="ORF">COX83_03680</name>
</gene>